<dbReference type="RefSeq" id="WP_148074572.1">
    <property type="nucleotide sequence ID" value="NZ_CP042913.1"/>
</dbReference>
<proteinExistence type="predicted"/>
<organism evidence="4 5">
    <name type="scientific">Bythopirellula goksoeyrii</name>
    <dbReference type="NCBI Taxonomy" id="1400387"/>
    <lineage>
        <taxon>Bacteria</taxon>
        <taxon>Pseudomonadati</taxon>
        <taxon>Planctomycetota</taxon>
        <taxon>Planctomycetia</taxon>
        <taxon>Pirellulales</taxon>
        <taxon>Lacipirellulaceae</taxon>
        <taxon>Bythopirellula</taxon>
    </lineage>
</organism>
<feature type="signal peptide" evidence="2">
    <location>
        <begin position="1"/>
        <end position="25"/>
    </location>
</feature>
<dbReference type="Pfam" id="PF13905">
    <property type="entry name" value="Thioredoxin_8"/>
    <property type="match status" value="1"/>
</dbReference>
<dbReference type="PANTHER" id="PTHR42852:SF13">
    <property type="entry name" value="PROTEIN DIPZ"/>
    <property type="match status" value="1"/>
</dbReference>
<gene>
    <name evidence="4" type="primary">resA_4</name>
    <name evidence="4" type="ORF">Pr1d_35030</name>
</gene>
<dbReference type="SUPFAM" id="SSF52833">
    <property type="entry name" value="Thioredoxin-like"/>
    <property type="match status" value="1"/>
</dbReference>
<keyword evidence="2" id="KW-0732">Signal</keyword>
<dbReference type="CDD" id="cd02966">
    <property type="entry name" value="TlpA_like_family"/>
    <property type="match status" value="1"/>
</dbReference>
<keyword evidence="1" id="KW-0802">TPR repeat</keyword>
<dbReference type="InterPro" id="IPR012336">
    <property type="entry name" value="Thioredoxin-like_fold"/>
</dbReference>
<accession>A0A5B9QF83</accession>
<dbReference type="Gene3D" id="3.40.30.10">
    <property type="entry name" value="Glutaredoxin"/>
    <property type="match status" value="1"/>
</dbReference>
<dbReference type="Proteomes" id="UP000323917">
    <property type="component" value="Chromosome"/>
</dbReference>
<evidence type="ECO:0000256" key="1">
    <source>
        <dbReference type="PROSITE-ProRule" id="PRU00339"/>
    </source>
</evidence>
<evidence type="ECO:0000256" key="2">
    <source>
        <dbReference type="SAM" id="SignalP"/>
    </source>
</evidence>
<dbReference type="InterPro" id="IPR036249">
    <property type="entry name" value="Thioredoxin-like_sf"/>
</dbReference>
<dbReference type="EMBL" id="CP042913">
    <property type="protein sequence ID" value="QEG36192.1"/>
    <property type="molecule type" value="Genomic_DNA"/>
</dbReference>
<dbReference type="KEGG" id="bgok:Pr1d_35030"/>
<feature type="domain" description="Thioredoxin-like fold" evidence="3">
    <location>
        <begin position="520"/>
        <end position="613"/>
    </location>
</feature>
<feature type="chain" id="PRO_5022737887" evidence="2">
    <location>
        <begin position="26"/>
        <end position="630"/>
    </location>
</feature>
<dbReference type="InterPro" id="IPR019734">
    <property type="entry name" value="TPR_rpt"/>
</dbReference>
<dbReference type="PANTHER" id="PTHR42852">
    <property type="entry name" value="THIOL:DISULFIDE INTERCHANGE PROTEIN DSBE"/>
    <property type="match status" value="1"/>
</dbReference>
<name>A0A5B9QF83_9BACT</name>
<dbReference type="Gene3D" id="1.25.40.10">
    <property type="entry name" value="Tetratricopeptide repeat domain"/>
    <property type="match status" value="1"/>
</dbReference>
<dbReference type="InterPro" id="IPR011990">
    <property type="entry name" value="TPR-like_helical_dom_sf"/>
</dbReference>
<dbReference type="InterPro" id="IPR050553">
    <property type="entry name" value="Thioredoxin_ResA/DsbE_sf"/>
</dbReference>
<keyword evidence="5" id="KW-1185">Reference proteome</keyword>
<evidence type="ECO:0000313" key="4">
    <source>
        <dbReference type="EMBL" id="QEG36192.1"/>
    </source>
</evidence>
<evidence type="ECO:0000259" key="3">
    <source>
        <dbReference type="Pfam" id="PF13905"/>
    </source>
</evidence>
<dbReference type="PROSITE" id="PS50005">
    <property type="entry name" value="TPR"/>
    <property type="match status" value="1"/>
</dbReference>
<dbReference type="AlphaFoldDB" id="A0A5B9QF83"/>
<feature type="repeat" description="TPR" evidence="1">
    <location>
        <begin position="448"/>
        <end position="481"/>
    </location>
</feature>
<sequence length="630" mass="69136" precursor="true">MLSPHFRLITALSLLSIVPTSKAEAAPSVADALKLTPVQAGVDFDTPAADKIDECTIKAEKTKGSTAWVVRGPQREILREFGDTNGDNVVDIWSYYRDGLEVYRDIDSNNNGKADQYRWFHSSGIRWALDQDEDNTIDGWKLISPEEVSEEVVKALADNDLARFKRLLLTTEDIKKLGLDAARAEQLEKRIEAAPDKFKKIVSTADLKPGFVFSDFGGVKPGMVPAGSQGVSKDLMVYESVWAMVKNGTEHRQLQLGTLISVGGAWKLIDGPTLGTGQQVAGGFFFDPGGQGIGERASIDSELAPTEKLQGLLADLEKVDEKLNTASPADKPELNKQRAGLLLAIANSVSDSNERDQWLKQLADSVSAATQEGSYPGGVAYLRDLEKQLAESEDTQDLQAYFEFHRMAAEYYGVTLTQPDVDISKAQEQWMKDLETFVETHPQSEHGAEALRAMAMGYEMSGQTEQAIKWYRKLASDFPENIAADLAKGAITRLSSEGKEISLKGTDLNGEPVDLEKLHGKAVVIQYWTTSSEHSTADHAVLKELVQKYGGKTLEVISVCLDFNRDAVIQYLQSNRLPWKQMYAEGGFDGRLASELGVVTVPLTIMVGPDGKVISNSIQVAEIESELKKL</sequence>
<protein>
    <submittedName>
        <fullName evidence="4">Thiol-disulfide oxidoreductase ResA</fullName>
    </submittedName>
</protein>
<dbReference type="OrthoDB" id="252709at2"/>
<evidence type="ECO:0000313" key="5">
    <source>
        <dbReference type="Proteomes" id="UP000323917"/>
    </source>
</evidence>
<reference evidence="4 5" key="1">
    <citation type="submission" date="2019-08" db="EMBL/GenBank/DDBJ databases">
        <title>Deep-cultivation of Planctomycetes and their phenomic and genomic characterization uncovers novel biology.</title>
        <authorList>
            <person name="Wiegand S."/>
            <person name="Jogler M."/>
            <person name="Boedeker C."/>
            <person name="Pinto D."/>
            <person name="Vollmers J."/>
            <person name="Rivas-Marin E."/>
            <person name="Kohn T."/>
            <person name="Peeters S.H."/>
            <person name="Heuer A."/>
            <person name="Rast P."/>
            <person name="Oberbeckmann S."/>
            <person name="Bunk B."/>
            <person name="Jeske O."/>
            <person name="Meyerdierks A."/>
            <person name="Storesund J.E."/>
            <person name="Kallscheuer N."/>
            <person name="Luecker S."/>
            <person name="Lage O.M."/>
            <person name="Pohl T."/>
            <person name="Merkel B.J."/>
            <person name="Hornburger P."/>
            <person name="Mueller R.-W."/>
            <person name="Bruemmer F."/>
            <person name="Labrenz M."/>
            <person name="Spormann A.M."/>
            <person name="Op den Camp H."/>
            <person name="Overmann J."/>
            <person name="Amann R."/>
            <person name="Jetten M.S.M."/>
            <person name="Mascher T."/>
            <person name="Medema M.H."/>
            <person name="Devos D.P."/>
            <person name="Kaster A.-K."/>
            <person name="Ovreas L."/>
            <person name="Rohde M."/>
            <person name="Galperin M.Y."/>
            <person name="Jogler C."/>
        </authorList>
    </citation>
    <scope>NUCLEOTIDE SEQUENCE [LARGE SCALE GENOMIC DNA]</scope>
    <source>
        <strain evidence="4 5">Pr1d</strain>
    </source>
</reference>